<feature type="active site" description="Nucleophile" evidence="12 13">
    <location>
        <position position="86"/>
    </location>
</feature>
<dbReference type="InterPro" id="IPR010139">
    <property type="entry name" value="Imidazole-glycPsynth_HisH"/>
</dbReference>
<dbReference type="FunFam" id="3.40.50.880:FF:000009">
    <property type="entry name" value="Imidazole glycerol phosphate synthase subunit HisH"/>
    <property type="match status" value="1"/>
</dbReference>
<dbReference type="Pfam" id="PF00117">
    <property type="entry name" value="GATase"/>
    <property type="match status" value="1"/>
</dbReference>
<dbReference type="SUPFAM" id="SSF52317">
    <property type="entry name" value="Class I glutamine amidotransferase-like"/>
    <property type="match status" value="1"/>
</dbReference>
<keyword evidence="8 12" id="KW-0368">Histidine biosynthesis</keyword>
<dbReference type="InterPro" id="IPR029062">
    <property type="entry name" value="Class_I_gatase-like"/>
</dbReference>
<feature type="active site" evidence="12 13">
    <location>
        <position position="186"/>
    </location>
</feature>
<dbReference type="EC" id="4.3.2.10" evidence="12"/>
<evidence type="ECO:0000313" key="16">
    <source>
        <dbReference type="Proteomes" id="UP000219193"/>
    </source>
</evidence>
<comment type="subcellular location">
    <subcellularLocation>
        <location evidence="1 12">Cytoplasm</location>
    </subcellularLocation>
</comment>
<keyword evidence="15" id="KW-0808">Transferase</keyword>
<evidence type="ECO:0000256" key="1">
    <source>
        <dbReference type="ARBA" id="ARBA00004496"/>
    </source>
</evidence>
<accession>A0A285X409</accession>
<dbReference type="GO" id="GO:0004359">
    <property type="term" value="F:glutaminase activity"/>
    <property type="evidence" value="ECO:0007669"/>
    <property type="project" value="UniProtKB-EC"/>
</dbReference>
<dbReference type="PANTHER" id="PTHR42701">
    <property type="entry name" value="IMIDAZOLE GLYCEROL PHOSPHATE SYNTHASE SUBUNIT HISH"/>
    <property type="match status" value="1"/>
</dbReference>
<organism evidence="15 16">
    <name type="scientific">Salinimicrobium sediminis</name>
    <dbReference type="NCBI Taxonomy" id="1343891"/>
    <lineage>
        <taxon>Bacteria</taxon>
        <taxon>Pseudomonadati</taxon>
        <taxon>Bacteroidota</taxon>
        <taxon>Flavobacteriia</taxon>
        <taxon>Flavobacteriales</taxon>
        <taxon>Flavobacteriaceae</taxon>
        <taxon>Salinimicrobium</taxon>
    </lineage>
</organism>
<comment type="function">
    <text evidence="12">IGPS catalyzes the conversion of PRFAR and glutamine to IGP, AICAR and glutamate. The HisH subunit catalyzes the hydrolysis of glutamine to glutamate and ammonia as part of the synthesis of IGP and AICAR. The resulting ammonia molecule is channeled to the active site of HisF.</text>
</comment>
<evidence type="ECO:0000256" key="7">
    <source>
        <dbReference type="ARBA" id="ARBA00022962"/>
    </source>
</evidence>
<protein>
    <recommendedName>
        <fullName evidence="12">Imidazole glycerol phosphate synthase subunit HisH</fullName>
        <ecNumber evidence="12">4.3.2.10</ecNumber>
    </recommendedName>
    <alternativeName>
        <fullName evidence="12">IGP synthase glutaminase subunit</fullName>
        <ecNumber evidence="12">3.5.1.2</ecNumber>
    </alternativeName>
    <alternativeName>
        <fullName evidence="12">IGP synthase subunit HisH</fullName>
    </alternativeName>
    <alternativeName>
        <fullName evidence="12">ImGP synthase subunit HisH</fullName>
        <shortName evidence="12">IGPS subunit HisH</shortName>
    </alternativeName>
</protein>
<keyword evidence="6 12" id="KW-0378">Hydrolase</keyword>
<evidence type="ECO:0000259" key="14">
    <source>
        <dbReference type="Pfam" id="PF00117"/>
    </source>
</evidence>
<comment type="catalytic activity">
    <reaction evidence="11 12">
        <text>L-glutamine + H2O = L-glutamate + NH4(+)</text>
        <dbReference type="Rhea" id="RHEA:15889"/>
        <dbReference type="ChEBI" id="CHEBI:15377"/>
        <dbReference type="ChEBI" id="CHEBI:28938"/>
        <dbReference type="ChEBI" id="CHEBI:29985"/>
        <dbReference type="ChEBI" id="CHEBI:58359"/>
        <dbReference type="EC" id="3.5.1.2"/>
    </reaction>
</comment>
<evidence type="ECO:0000256" key="11">
    <source>
        <dbReference type="ARBA" id="ARBA00049534"/>
    </source>
</evidence>
<proteinExistence type="inferred from homology"/>
<evidence type="ECO:0000256" key="2">
    <source>
        <dbReference type="ARBA" id="ARBA00005091"/>
    </source>
</evidence>
<dbReference type="Gene3D" id="3.40.50.880">
    <property type="match status" value="1"/>
</dbReference>
<comment type="catalytic activity">
    <reaction evidence="10 12">
        <text>5-[(5-phospho-1-deoxy-D-ribulos-1-ylimino)methylamino]-1-(5-phospho-beta-D-ribosyl)imidazole-4-carboxamide + L-glutamine = D-erythro-1-(imidazol-4-yl)glycerol 3-phosphate + 5-amino-1-(5-phospho-beta-D-ribosyl)imidazole-4-carboxamide + L-glutamate + H(+)</text>
        <dbReference type="Rhea" id="RHEA:24793"/>
        <dbReference type="ChEBI" id="CHEBI:15378"/>
        <dbReference type="ChEBI" id="CHEBI:29985"/>
        <dbReference type="ChEBI" id="CHEBI:58278"/>
        <dbReference type="ChEBI" id="CHEBI:58359"/>
        <dbReference type="ChEBI" id="CHEBI:58475"/>
        <dbReference type="ChEBI" id="CHEBI:58525"/>
        <dbReference type="EC" id="4.3.2.10"/>
    </reaction>
</comment>
<dbReference type="EC" id="3.5.1.2" evidence="12"/>
<evidence type="ECO:0000256" key="13">
    <source>
        <dbReference type="PIRSR" id="PIRSR000495-1"/>
    </source>
</evidence>
<feature type="domain" description="Glutamine amidotransferase" evidence="14">
    <location>
        <begin position="14"/>
        <end position="200"/>
    </location>
</feature>
<dbReference type="AlphaFoldDB" id="A0A285X409"/>
<keyword evidence="5 12" id="KW-0028">Amino-acid biosynthesis</keyword>
<keyword evidence="16" id="KW-1185">Reference proteome</keyword>
<evidence type="ECO:0000256" key="12">
    <source>
        <dbReference type="HAMAP-Rule" id="MF_00278"/>
    </source>
</evidence>
<dbReference type="GO" id="GO:0005737">
    <property type="term" value="C:cytoplasm"/>
    <property type="evidence" value="ECO:0007669"/>
    <property type="project" value="UniProtKB-SubCell"/>
</dbReference>
<name>A0A285X409_9FLAO</name>
<evidence type="ECO:0000256" key="3">
    <source>
        <dbReference type="ARBA" id="ARBA00011152"/>
    </source>
</evidence>
<dbReference type="GO" id="GO:0016829">
    <property type="term" value="F:lyase activity"/>
    <property type="evidence" value="ECO:0007669"/>
    <property type="project" value="UniProtKB-KW"/>
</dbReference>
<comment type="pathway">
    <text evidence="2 12">Amino-acid biosynthesis; L-histidine biosynthesis; L-histidine from 5-phospho-alpha-D-ribose 1-diphosphate: step 5/9.</text>
</comment>
<dbReference type="Proteomes" id="UP000219193">
    <property type="component" value="Unassembled WGS sequence"/>
</dbReference>
<comment type="subunit">
    <text evidence="3 12">Heterodimer of HisH and HisF.</text>
</comment>
<dbReference type="HAMAP" id="MF_00278">
    <property type="entry name" value="HisH"/>
    <property type="match status" value="1"/>
</dbReference>
<dbReference type="GO" id="GO:0000105">
    <property type="term" value="P:L-histidine biosynthetic process"/>
    <property type="evidence" value="ECO:0007669"/>
    <property type="project" value="UniProtKB-UniRule"/>
</dbReference>
<dbReference type="GO" id="GO:0000107">
    <property type="term" value="F:imidazoleglycerol-phosphate synthase activity"/>
    <property type="evidence" value="ECO:0007669"/>
    <property type="project" value="UniProtKB-UniRule"/>
</dbReference>
<evidence type="ECO:0000256" key="4">
    <source>
        <dbReference type="ARBA" id="ARBA00022490"/>
    </source>
</evidence>
<evidence type="ECO:0000256" key="8">
    <source>
        <dbReference type="ARBA" id="ARBA00023102"/>
    </source>
</evidence>
<dbReference type="CDD" id="cd01748">
    <property type="entry name" value="GATase1_IGP_Synthase"/>
    <property type="match status" value="1"/>
</dbReference>
<sequence length="206" mass="22821">MSIEKNMATEKIIIIDYGAGNIQSIKFALERLGYDGVLSHDAEEIRSADKVIFPGVGEASSAMKKLNSTGLDKLIPQLTQPVLGICLGMQLMCNHSEEGDTAGLGIFDVDVIHFEKTLKVPHIGWNRIKDLKTDLFQGIVENEFVYLVHSFYAPLCADTIAKCDYGVNYSSALKKDNFYGVQFHPEKSSSAGEKILENFLKLDLRS</sequence>
<evidence type="ECO:0000256" key="9">
    <source>
        <dbReference type="ARBA" id="ARBA00023239"/>
    </source>
</evidence>
<keyword evidence="4 12" id="KW-0963">Cytoplasm</keyword>
<evidence type="ECO:0000256" key="5">
    <source>
        <dbReference type="ARBA" id="ARBA00022605"/>
    </source>
</evidence>
<dbReference type="PIRSF" id="PIRSF000495">
    <property type="entry name" value="Amidotransf_hisH"/>
    <property type="match status" value="1"/>
</dbReference>
<gene>
    <name evidence="12" type="primary">hisH</name>
    <name evidence="15" type="ORF">SAMN06296241_1627</name>
</gene>
<evidence type="ECO:0000256" key="6">
    <source>
        <dbReference type="ARBA" id="ARBA00022801"/>
    </source>
</evidence>
<dbReference type="RefSeq" id="WP_245858949.1">
    <property type="nucleotide sequence ID" value="NZ_OCMF01000002.1"/>
</dbReference>
<dbReference type="PROSITE" id="PS51273">
    <property type="entry name" value="GATASE_TYPE_1"/>
    <property type="match status" value="1"/>
</dbReference>
<reference evidence="16" key="1">
    <citation type="submission" date="2017-09" db="EMBL/GenBank/DDBJ databases">
        <authorList>
            <person name="Varghese N."/>
            <person name="Submissions S."/>
        </authorList>
    </citation>
    <scope>NUCLEOTIDE SEQUENCE [LARGE SCALE GENOMIC DNA]</scope>
    <source>
        <strain evidence="16">CGMCC 1.12641</strain>
    </source>
</reference>
<dbReference type="UniPathway" id="UPA00031">
    <property type="reaction ID" value="UER00010"/>
</dbReference>
<feature type="active site" evidence="12 13">
    <location>
        <position position="184"/>
    </location>
</feature>
<keyword evidence="9 12" id="KW-0456">Lyase</keyword>
<dbReference type="NCBIfam" id="TIGR01855">
    <property type="entry name" value="IMP_synth_hisH"/>
    <property type="match status" value="1"/>
</dbReference>
<evidence type="ECO:0000313" key="15">
    <source>
        <dbReference type="EMBL" id="SOC80083.1"/>
    </source>
</evidence>
<evidence type="ECO:0000256" key="10">
    <source>
        <dbReference type="ARBA" id="ARBA00047838"/>
    </source>
</evidence>
<dbReference type="EMBL" id="OCMF01000002">
    <property type="protein sequence ID" value="SOC80083.1"/>
    <property type="molecule type" value="Genomic_DNA"/>
</dbReference>
<keyword evidence="7 12" id="KW-0315">Glutamine amidotransferase</keyword>
<dbReference type="PANTHER" id="PTHR42701:SF1">
    <property type="entry name" value="IMIDAZOLE GLYCEROL PHOSPHATE SYNTHASE SUBUNIT HISH"/>
    <property type="match status" value="1"/>
</dbReference>
<dbReference type="InterPro" id="IPR017926">
    <property type="entry name" value="GATASE"/>
</dbReference>